<evidence type="ECO:0000313" key="1">
    <source>
        <dbReference type="EMBL" id="SCM72746.1"/>
    </source>
</evidence>
<dbReference type="Gene3D" id="3.10.20.30">
    <property type="match status" value="1"/>
</dbReference>
<proteinExistence type="predicted"/>
<dbReference type="InterPro" id="IPR012675">
    <property type="entry name" value="Beta-grasp_dom_sf"/>
</dbReference>
<dbReference type="RefSeq" id="WP_232088432.1">
    <property type="nucleotide sequence ID" value="NZ_LT608333.1"/>
</dbReference>
<sequence length="101" mass="11178">MTEMQATPQDDQQRPLRAPVEIPAHCKVIKPEHTGARIVVLLQPEEKYLSLPRPKTSRQLLAALGLAEETALVARNGQLLTPDRHIWPGDEVLVRKVASSG</sequence>
<accession>A0A212L5E6</accession>
<organism evidence="1">
    <name type="scientific">uncultured Desulfovibrio sp</name>
    <dbReference type="NCBI Taxonomy" id="167968"/>
    <lineage>
        <taxon>Bacteria</taxon>
        <taxon>Pseudomonadati</taxon>
        <taxon>Thermodesulfobacteriota</taxon>
        <taxon>Desulfovibrionia</taxon>
        <taxon>Desulfovibrionales</taxon>
        <taxon>Desulfovibrionaceae</taxon>
        <taxon>Desulfovibrio</taxon>
        <taxon>environmental samples</taxon>
    </lineage>
</organism>
<gene>
    <name evidence="1" type="ORF">KL86DES1_20813</name>
</gene>
<dbReference type="SUPFAM" id="SSF54285">
    <property type="entry name" value="MoaD/ThiS"/>
    <property type="match status" value="1"/>
</dbReference>
<evidence type="ECO:0008006" key="2">
    <source>
        <dbReference type="Google" id="ProtNLM"/>
    </source>
</evidence>
<dbReference type="EMBL" id="FMJC01000002">
    <property type="protein sequence ID" value="SCM72746.1"/>
    <property type="molecule type" value="Genomic_DNA"/>
</dbReference>
<name>A0A212L5E6_9BACT</name>
<dbReference type="InterPro" id="IPR016155">
    <property type="entry name" value="Mopterin_synth/thiamin_S_b"/>
</dbReference>
<reference evidence="1" key="1">
    <citation type="submission" date="2016-08" db="EMBL/GenBank/DDBJ databases">
        <authorList>
            <person name="Seilhamer J.J."/>
        </authorList>
    </citation>
    <scope>NUCLEOTIDE SEQUENCE</scope>
    <source>
        <strain evidence="1">86-1</strain>
    </source>
</reference>
<dbReference type="AlphaFoldDB" id="A0A212L5E6"/>
<protein>
    <recommendedName>
        <fullName evidence="2">Thiamine biosynthesis protein ThiS</fullName>
    </recommendedName>
</protein>